<sequence>MEYGIYFNNDSENNAILSALKELKNTFFAENSSCESEKNTTNDDENTSDEEITFMDKNFENLHLNNFEFIENTDNYIENKVYNDLKLKVKKVFENRKCSCNSNCFEKNWL</sequence>
<gene>
    <name evidence="2" type="ORF">RCL2_000558800</name>
    <name evidence="1" type="ORF">RclHR1_01440005</name>
</gene>
<dbReference type="Proteomes" id="UP000615446">
    <property type="component" value="Unassembled WGS sequence"/>
</dbReference>
<proteinExistence type="predicted"/>
<evidence type="ECO:0000313" key="2">
    <source>
        <dbReference type="EMBL" id="GES78279.1"/>
    </source>
</evidence>
<protein>
    <submittedName>
        <fullName evidence="1">Uncharacterized protein</fullName>
    </submittedName>
</protein>
<dbReference type="EMBL" id="BEXD01000491">
    <property type="protein sequence ID" value="GBB87890.1"/>
    <property type="molecule type" value="Genomic_DNA"/>
</dbReference>
<dbReference type="EMBL" id="BLAL01000036">
    <property type="protein sequence ID" value="GES78279.1"/>
    <property type="molecule type" value="Genomic_DNA"/>
</dbReference>
<organism evidence="1 3">
    <name type="scientific">Rhizophagus clarus</name>
    <dbReference type="NCBI Taxonomy" id="94130"/>
    <lineage>
        <taxon>Eukaryota</taxon>
        <taxon>Fungi</taxon>
        <taxon>Fungi incertae sedis</taxon>
        <taxon>Mucoromycota</taxon>
        <taxon>Glomeromycotina</taxon>
        <taxon>Glomeromycetes</taxon>
        <taxon>Glomerales</taxon>
        <taxon>Glomeraceae</taxon>
        <taxon>Rhizophagus</taxon>
    </lineage>
</organism>
<comment type="caution">
    <text evidence="1">The sequence shown here is derived from an EMBL/GenBank/DDBJ whole genome shotgun (WGS) entry which is preliminary data.</text>
</comment>
<name>A0A2Z6QCF9_9GLOM</name>
<reference evidence="2" key="2">
    <citation type="submission" date="2019-10" db="EMBL/GenBank/DDBJ databases">
        <title>Conservation and host-specific expression of non-tandemly repeated heterogenous ribosome RNA gene in arbuscular mycorrhizal fungi.</title>
        <authorList>
            <person name="Maeda T."/>
            <person name="Kobayashi Y."/>
            <person name="Nakagawa T."/>
            <person name="Ezawa T."/>
            <person name="Yamaguchi K."/>
            <person name="Bino T."/>
            <person name="Nishimoto Y."/>
            <person name="Shigenobu S."/>
            <person name="Kawaguchi M."/>
        </authorList>
    </citation>
    <scope>NUCLEOTIDE SEQUENCE</scope>
    <source>
        <strain evidence="2">HR1</strain>
    </source>
</reference>
<dbReference type="AlphaFoldDB" id="A0A2Z6QCF9"/>
<evidence type="ECO:0000313" key="3">
    <source>
        <dbReference type="Proteomes" id="UP000247702"/>
    </source>
</evidence>
<accession>A0A2Z6QCF9</accession>
<reference evidence="1 3" key="1">
    <citation type="submission" date="2017-11" db="EMBL/GenBank/DDBJ databases">
        <title>The genome of Rhizophagus clarus HR1 reveals common genetic basis of auxotrophy among arbuscular mycorrhizal fungi.</title>
        <authorList>
            <person name="Kobayashi Y."/>
        </authorList>
    </citation>
    <scope>NUCLEOTIDE SEQUENCE [LARGE SCALE GENOMIC DNA]</scope>
    <source>
        <strain evidence="1 3">HR1</strain>
    </source>
</reference>
<dbReference type="Proteomes" id="UP000247702">
    <property type="component" value="Unassembled WGS sequence"/>
</dbReference>
<evidence type="ECO:0000313" key="1">
    <source>
        <dbReference type="EMBL" id="GBB87890.1"/>
    </source>
</evidence>
<keyword evidence="3" id="KW-1185">Reference proteome</keyword>